<proteinExistence type="predicted"/>
<keyword evidence="2" id="KW-1185">Reference proteome</keyword>
<protein>
    <submittedName>
        <fullName evidence="1">Uncharacterized protein</fullName>
    </submittedName>
</protein>
<dbReference type="EMBL" id="NPKH01000009">
    <property type="protein sequence ID" value="PAP97148.1"/>
    <property type="molecule type" value="Genomic_DNA"/>
</dbReference>
<accession>A0A271KMU2</accession>
<organism evidence="1 2">
    <name type="scientific">Mesorhizobium wenxiniae</name>
    <dbReference type="NCBI Taxonomy" id="2014805"/>
    <lineage>
        <taxon>Bacteria</taxon>
        <taxon>Pseudomonadati</taxon>
        <taxon>Pseudomonadota</taxon>
        <taxon>Alphaproteobacteria</taxon>
        <taxon>Hyphomicrobiales</taxon>
        <taxon>Phyllobacteriaceae</taxon>
        <taxon>Mesorhizobium</taxon>
    </lineage>
</organism>
<evidence type="ECO:0000313" key="2">
    <source>
        <dbReference type="Proteomes" id="UP000215931"/>
    </source>
</evidence>
<reference evidence="1 2" key="1">
    <citation type="submission" date="2017-08" db="EMBL/GenBank/DDBJ databases">
        <title>Mesorhizobium wenxinae sp. nov., a novel rhizobial species isolated from root nodules of chickpea (Cicer arietinum L.).</title>
        <authorList>
            <person name="Zhang J."/>
        </authorList>
    </citation>
    <scope>NUCLEOTIDE SEQUENCE [LARGE SCALE GENOMIC DNA]</scope>
    <source>
        <strain evidence="2">WYCCWR 10019</strain>
    </source>
</reference>
<comment type="caution">
    <text evidence="1">The sequence shown here is derived from an EMBL/GenBank/DDBJ whole genome shotgun (WGS) entry which is preliminary data.</text>
</comment>
<evidence type="ECO:0000313" key="1">
    <source>
        <dbReference type="EMBL" id="PAP97148.1"/>
    </source>
</evidence>
<gene>
    <name evidence="1" type="ORF">CIT31_02160</name>
</gene>
<dbReference type="AlphaFoldDB" id="A0A271KMU2"/>
<sequence>MIRPEPPGANAAVEASRFWDGDFAGDGQVFAFGNKVLIAATKPPDHFPFPHATEDRIVVAGSNIAVLERLNTTQIVQSIAESVSASPLKAFGGHLVRAQSGKAQVPAGTNTASLGAIEIEPDEISFYSDVAANGRRRLRAVVEYEGLDYDFSVPADAAYRRFIDGEIAALKADAHASELIHVRLGLCRPFAAMPHSCYAQVNGLLFL</sequence>
<name>A0A271KMU2_9HYPH</name>
<dbReference type="Proteomes" id="UP000215931">
    <property type="component" value="Unassembled WGS sequence"/>
</dbReference>